<accession>A0ABT6IHU8</accession>
<evidence type="ECO:0000313" key="2">
    <source>
        <dbReference type="Proteomes" id="UP001157461"/>
    </source>
</evidence>
<keyword evidence="2" id="KW-1185">Reference proteome</keyword>
<dbReference type="EMBL" id="JAPDIQ010000004">
    <property type="protein sequence ID" value="MDH4763425.1"/>
    <property type="molecule type" value="Genomic_DNA"/>
</dbReference>
<sequence length="150" mass="16311">MATNIECFDLLTGRIFADLYDDFPVARVLTAEIYCSYLLGIDPENPIEAVMDDQGKAIEFYFATVEWLEVAGYIRHRHENSDWSETVLTAKGLESLKSVPDSLAGKESLGSQLIDAARDGATTRLKDLASSVIGVGVQLSIGAVQAVLAR</sequence>
<protein>
    <recommendedName>
        <fullName evidence="3">DUF2513 domain-containing protein</fullName>
    </recommendedName>
</protein>
<proteinExistence type="predicted"/>
<comment type="caution">
    <text evidence="1">The sequence shown here is derived from an EMBL/GenBank/DDBJ whole genome shotgun (WGS) entry which is preliminary data.</text>
</comment>
<dbReference type="RefSeq" id="WP_280307983.1">
    <property type="nucleotide sequence ID" value="NZ_JAPDIQ010000004.1"/>
</dbReference>
<organism evidence="1 2">
    <name type="scientific">Pseudomonas flavocrustae</name>
    <dbReference type="NCBI Taxonomy" id="2991719"/>
    <lineage>
        <taxon>Bacteria</taxon>
        <taxon>Pseudomonadati</taxon>
        <taxon>Pseudomonadota</taxon>
        <taxon>Gammaproteobacteria</taxon>
        <taxon>Pseudomonadales</taxon>
        <taxon>Pseudomonadaceae</taxon>
        <taxon>Pseudomonas</taxon>
    </lineage>
</organism>
<gene>
    <name evidence="1" type="ORF">OMP44_11005</name>
</gene>
<evidence type="ECO:0008006" key="3">
    <source>
        <dbReference type="Google" id="ProtNLM"/>
    </source>
</evidence>
<reference evidence="1 2" key="1">
    <citation type="submission" date="2022-10" db="EMBL/GenBank/DDBJ databases">
        <title>A novel Pseudomonas species, isolated from Passiflora incarnata leaves.</title>
        <authorList>
            <person name="Cueva-Yesquen L.G."/>
            <person name="Fantinatti-Garboggini F."/>
        </authorList>
    </citation>
    <scope>NUCLEOTIDE SEQUENCE [LARGE SCALE GENOMIC DNA]</scope>
    <source>
        <strain evidence="1 2">CBMAI 2609</strain>
    </source>
</reference>
<evidence type="ECO:0000313" key="1">
    <source>
        <dbReference type="EMBL" id="MDH4763425.1"/>
    </source>
</evidence>
<dbReference type="Proteomes" id="UP001157461">
    <property type="component" value="Unassembled WGS sequence"/>
</dbReference>
<name>A0ABT6IHU8_9PSED</name>